<dbReference type="AlphaFoldDB" id="A3IRV3"/>
<comment type="caution">
    <text evidence="1">The sequence shown here is derived from an EMBL/GenBank/DDBJ whole genome shotgun (WGS) entry which is preliminary data.</text>
</comment>
<protein>
    <recommendedName>
        <fullName evidence="3">Esterase</fullName>
    </recommendedName>
</protein>
<dbReference type="RefSeq" id="WP_008276111.1">
    <property type="nucleotide sequence ID" value="NZ_AAXW01000020.1"/>
</dbReference>
<organism evidence="1 2">
    <name type="scientific">Crocosphaera chwakensis CCY0110</name>
    <dbReference type="NCBI Taxonomy" id="391612"/>
    <lineage>
        <taxon>Bacteria</taxon>
        <taxon>Bacillati</taxon>
        <taxon>Cyanobacteriota</taxon>
        <taxon>Cyanophyceae</taxon>
        <taxon>Oscillatoriophycideae</taxon>
        <taxon>Chroococcales</taxon>
        <taxon>Aphanothecaceae</taxon>
        <taxon>Crocosphaera</taxon>
        <taxon>Crocosphaera chwakensis</taxon>
    </lineage>
</organism>
<dbReference type="SUPFAM" id="SSF53474">
    <property type="entry name" value="alpha/beta-Hydrolases"/>
    <property type="match status" value="1"/>
</dbReference>
<dbReference type="PANTHER" id="PTHR42886">
    <property type="entry name" value="RE40534P-RELATED"/>
    <property type="match status" value="1"/>
</dbReference>
<keyword evidence="2" id="KW-1185">Reference proteome</keyword>
<dbReference type="ESTHER" id="9chro-a3irv3">
    <property type="family name" value="abh_upf00227"/>
</dbReference>
<name>A3IRV3_9CHRO</name>
<dbReference type="PANTHER" id="PTHR42886:SF29">
    <property type="entry name" value="PUMMELIG, ISOFORM A"/>
    <property type="match status" value="1"/>
</dbReference>
<dbReference type="eggNOG" id="COG1073">
    <property type="taxonomic scope" value="Bacteria"/>
</dbReference>
<dbReference type="InterPro" id="IPR008886">
    <property type="entry name" value="UPF0227/Esterase_YqiA"/>
</dbReference>
<proteinExistence type="predicted"/>
<dbReference type="Proteomes" id="UP000003781">
    <property type="component" value="Unassembled WGS sequence"/>
</dbReference>
<sequence>MTVETDKKYSNQFLYHYMLNHQSKYIYLHGFASSPHSIKAQKFKALFATKNIPLIIPDLNQNDFYHLTLTRQIQQISTYLKNEQNSVILIGSSLGGLTAAWTAEKYLNVKQLILLAPAFNFFTDWLQSIDQNTLNNWKKQRELSIYHYGYDQELPLSYQFITDGQTYDETTLKRSIPTLIFHGKNDEVMPIESSHSYAKNREWVKLIELDSNHGLTDMIPEIWKRIKNNIRYNY</sequence>
<evidence type="ECO:0000313" key="1">
    <source>
        <dbReference type="EMBL" id="EAZ90804.1"/>
    </source>
</evidence>
<evidence type="ECO:0000313" key="2">
    <source>
        <dbReference type="Proteomes" id="UP000003781"/>
    </source>
</evidence>
<dbReference type="EMBL" id="AAXW01000020">
    <property type="protein sequence ID" value="EAZ90804.1"/>
    <property type="molecule type" value="Genomic_DNA"/>
</dbReference>
<dbReference type="InterPro" id="IPR029058">
    <property type="entry name" value="AB_hydrolase_fold"/>
</dbReference>
<reference evidence="1 2" key="1">
    <citation type="submission" date="2007-03" db="EMBL/GenBank/DDBJ databases">
        <authorList>
            <person name="Stal L."/>
            <person name="Ferriera S."/>
            <person name="Johnson J."/>
            <person name="Kravitz S."/>
            <person name="Beeson K."/>
            <person name="Sutton G."/>
            <person name="Rogers Y.-H."/>
            <person name="Friedman R."/>
            <person name="Frazier M."/>
            <person name="Venter J.C."/>
        </authorList>
    </citation>
    <scope>NUCLEOTIDE SEQUENCE [LARGE SCALE GENOMIC DNA]</scope>
    <source>
        <strain evidence="1 2">CCY0110</strain>
    </source>
</reference>
<accession>A3IRV3</accession>
<dbReference type="Pfam" id="PF05728">
    <property type="entry name" value="UPF0227"/>
    <property type="match status" value="1"/>
</dbReference>
<evidence type="ECO:0008006" key="3">
    <source>
        <dbReference type="Google" id="ProtNLM"/>
    </source>
</evidence>
<dbReference type="Gene3D" id="3.40.50.1820">
    <property type="entry name" value="alpha/beta hydrolase"/>
    <property type="match status" value="1"/>
</dbReference>
<gene>
    <name evidence="1" type="ORF">CY0110_30271</name>
</gene>